<dbReference type="InterPro" id="IPR046646">
    <property type="entry name" value="DUF6758"/>
</dbReference>
<accession>A0A3D9SIW6</accession>
<comment type="caution">
    <text evidence="1">The sequence shown here is derived from an EMBL/GenBank/DDBJ whole genome shotgun (WGS) entry which is preliminary data.</text>
</comment>
<evidence type="ECO:0008006" key="3">
    <source>
        <dbReference type="Google" id="ProtNLM"/>
    </source>
</evidence>
<dbReference type="Proteomes" id="UP000256661">
    <property type="component" value="Unassembled WGS sequence"/>
</dbReference>
<name>A0A3D9SIW6_9ACTN</name>
<dbReference type="AlphaFoldDB" id="A0A3D9SIW6"/>
<evidence type="ECO:0000313" key="1">
    <source>
        <dbReference type="EMBL" id="REE95888.1"/>
    </source>
</evidence>
<sequence length="214" mass="22622">MRAEPTCPRCGGPLRAPGLWSNDWACAVHGTVLPRQPARRPSPEGLAAVLRDARVPLWAPWPLPPGWLVTGFLDVGDERSGARACAVALSGPGLLQGPADMLLIAEEPGVGLGAYYAGLDGFDAGKGCNDSAPHAKAQVRANGTRTHPVALWALDGGPDRAVYVGEALGIWLWTVLWPADAGVLMLDRLELLDLREPGMDLDLPYGAASPRLNE</sequence>
<organism evidence="1 2">
    <name type="scientific">Thermomonospora umbrina</name>
    <dbReference type="NCBI Taxonomy" id="111806"/>
    <lineage>
        <taxon>Bacteria</taxon>
        <taxon>Bacillati</taxon>
        <taxon>Actinomycetota</taxon>
        <taxon>Actinomycetes</taxon>
        <taxon>Streptosporangiales</taxon>
        <taxon>Thermomonosporaceae</taxon>
        <taxon>Thermomonospora</taxon>
    </lineage>
</organism>
<dbReference type="OrthoDB" id="5179979at2"/>
<protein>
    <recommendedName>
        <fullName evidence="3">Phosphotransacetylase</fullName>
    </recommendedName>
</protein>
<keyword evidence="2" id="KW-1185">Reference proteome</keyword>
<evidence type="ECO:0000313" key="2">
    <source>
        <dbReference type="Proteomes" id="UP000256661"/>
    </source>
</evidence>
<reference evidence="1 2" key="1">
    <citation type="submission" date="2018-08" db="EMBL/GenBank/DDBJ databases">
        <title>Sequencing the genomes of 1000 actinobacteria strains.</title>
        <authorList>
            <person name="Klenk H.-P."/>
        </authorList>
    </citation>
    <scope>NUCLEOTIDE SEQUENCE [LARGE SCALE GENOMIC DNA]</scope>
    <source>
        <strain evidence="1 2">DSM 43927</strain>
    </source>
</reference>
<gene>
    <name evidence="1" type="ORF">DFJ69_1302</name>
</gene>
<proteinExistence type="predicted"/>
<dbReference type="EMBL" id="QTTT01000001">
    <property type="protein sequence ID" value="REE95888.1"/>
    <property type="molecule type" value="Genomic_DNA"/>
</dbReference>
<dbReference type="RefSeq" id="WP_116021620.1">
    <property type="nucleotide sequence ID" value="NZ_QTTT01000001.1"/>
</dbReference>
<dbReference type="Pfam" id="PF20544">
    <property type="entry name" value="DUF6758"/>
    <property type="match status" value="1"/>
</dbReference>